<reference evidence="1" key="1">
    <citation type="journal article" date="2019" name="bioRxiv">
        <title>The Genome of the Zebra Mussel, Dreissena polymorpha: A Resource for Invasive Species Research.</title>
        <authorList>
            <person name="McCartney M.A."/>
            <person name="Auch B."/>
            <person name="Kono T."/>
            <person name="Mallez S."/>
            <person name="Zhang Y."/>
            <person name="Obille A."/>
            <person name="Becker A."/>
            <person name="Abrahante J.E."/>
            <person name="Garbe J."/>
            <person name="Badalamenti J.P."/>
            <person name="Herman A."/>
            <person name="Mangelson H."/>
            <person name="Liachko I."/>
            <person name="Sullivan S."/>
            <person name="Sone E.D."/>
            <person name="Koren S."/>
            <person name="Silverstein K.A.T."/>
            <person name="Beckman K.B."/>
            <person name="Gohl D.M."/>
        </authorList>
    </citation>
    <scope>NUCLEOTIDE SEQUENCE</scope>
    <source>
        <strain evidence="1">Duluth1</strain>
        <tissue evidence="1">Whole animal</tissue>
    </source>
</reference>
<name>A0A9D4F8S1_DREPO</name>
<dbReference type="Proteomes" id="UP000828390">
    <property type="component" value="Unassembled WGS sequence"/>
</dbReference>
<evidence type="ECO:0000313" key="2">
    <source>
        <dbReference type="Proteomes" id="UP000828390"/>
    </source>
</evidence>
<protein>
    <submittedName>
        <fullName evidence="1">Uncharacterized protein</fullName>
    </submittedName>
</protein>
<reference evidence="1" key="2">
    <citation type="submission" date="2020-11" db="EMBL/GenBank/DDBJ databases">
        <authorList>
            <person name="McCartney M.A."/>
            <person name="Auch B."/>
            <person name="Kono T."/>
            <person name="Mallez S."/>
            <person name="Becker A."/>
            <person name="Gohl D.M."/>
            <person name="Silverstein K.A.T."/>
            <person name="Koren S."/>
            <person name="Bechman K.B."/>
            <person name="Herman A."/>
            <person name="Abrahante J.E."/>
            <person name="Garbe J."/>
        </authorList>
    </citation>
    <scope>NUCLEOTIDE SEQUENCE</scope>
    <source>
        <strain evidence="1">Duluth1</strain>
        <tissue evidence="1">Whole animal</tissue>
    </source>
</reference>
<organism evidence="1 2">
    <name type="scientific">Dreissena polymorpha</name>
    <name type="common">Zebra mussel</name>
    <name type="synonym">Mytilus polymorpha</name>
    <dbReference type="NCBI Taxonomy" id="45954"/>
    <lineage>
        <taxon>Eukaryota</taxon>
        <taxon>Metazoa</taxon>
        <taxon>Spiralia</taxon>
        <taxon>Lophotrochozoa</taxon>
        <taxon>Mollusca</taxon>
        <taxon>Bivalvia</taxon>
        <taxon>Autobranchia</taxon>
        <taxon>Heteroconchia</taxon>
        <taxon>Euheterodonta</taxon>
        <taxon>Imparidentia</taxon>
        <taxon>Neoheterodontei</taxon>
        <taxon>Myida</taxon>
        <taxon>Dreissenoidea</taxon>
        <taxon>Dreissenidae</taxon>
        <taxon>Dreissena</taxon>
    </lineage>
</organism>
<evidence type="ECO:0000313" key="1">
    <source>
        <dbReference type="EMBL" id="KAH3793767.1"/>
    </source>
</evidence>
<proteinExistence type="predicted"/>
<sequence length="112" mass="13231">MLDLKAIAIDIYACIWEAHTQDRCKWIRAVHLGLERVRQLANNKRTRREGRQLLPAVKSAFICVWCGSDCHLQVDVHSHCKRCKSNPQEQAAWRYINNRDIFKRRMSILSRD</sequence>
<keyword evidence="2" id="KW-1185">Reference proteome</keyword>
<accession>A0A9D4F8S1</accession>
<comment type="caution">
    <text evidence="1">The sequence shown here is derived from an EMBL/GenBank/DDBJ whole genome shotgun (WGS) entry which is preliminary data.</text>
</comment>
<gene>
    <name evidence="1" type="ORF">DPMN_147287</name>
</gene>
<dbReference type="AlphaFoldDB" id="A0A9D4F8S1"/>
<dbReference type="EMBL" id="JAIWYP010000007">
    <property type="protein sequence ID" value="KAH3793767.1"/>
    <property type="molecule type" value="Genomic_DNA"/>
</dbReference>